<feature type="signal peptide" evidence="15">
    <location>
        <begin position="1"/>
        <end position="21"/>
    </location>
</feature>
<dbReference type="Pfam" id="PF02518">
    <property type="entry name" value="HATPase_c"/>
    <property type="match status" value="1"/>
</dbReference>
<dbReference type="InterPro" id="IPR036890">
    <property type="entry name" value="HATPase_C_sf"/>
</dbReference>
<evidence type="ECO:0000256" key="10">
    <source>
        <dbReference type="ARBA" id="ARBA00023012"/>
    </source>
</evidence>
<dbReference type="InterPro" id="IPR011990">
    <property type="entry name" value="TPR-like_helical_dom_sf"/>
</dbReference>
<dbReference type="PANTHER" id="PTHR43711">
    <property type="entry name" value="TWO-COMPONENT HISTIDINE KINASE"/>
    <property type="match status" value="1"/>
</dbReference>
<dbReference type="InterPro" id="IPR003594">
    <property type="entry name" value="HATPase_dom"/>
</dbReference>
<keyword evidence="7" id="KW-0547">Nucleotide-binding</keyword>
<feature type="chain" id="PRO_5042586839" description="histidine kinase" evidence="15">
    <location>
        <begin position="22"/>
        <end position="613"/>
    </location>
</feature>
<dbReference type="Gene3D" id="1.25.40.10">
    <property type="entry name" value="Tetratricopeptide repeat domain"/>
    <property type="match status" value="2"/>
</dbReference>
<dbReference type="FunFam" id="3.30.565.10:FF:000023">
    <property type="entry name" value="PAS domain-containing sensor histidine kinase"/>
    <property type="match status" value="1"/>
</dbReference>
<dbReference type="SUPFAM" id="SSF55874">
    <property type="entry name" value="ATPase domain of HSP90 chaperone/DNA topoisomerase II/histidine kinase"/>
    <property type="match status" value="1"/>
</dbReference>
<dbReference type="Gene3D" id="3.30.565.10">
    <property type="entry name" value="Histidine kinase-like ATPase, C-terminal domain"/>
    <property type="match status" value="1"/>
</dbReference>
<dbReference type="PRINTS" id="PR00344">
    <property type="entry name" value="BCTRLSENSOR"/>
</dbReference>
<dbReference type="InterPro" id="IPR003661">
    <property type="entry name" value="HisK_dim/P_dom"/>
</dbReference>
<keyword evidence="11 14" id="KW-0472">Membrane</keyword>
<keyword evidence="13" id="KW-0175">Coiled coil</keyword>
<dbReference type="SUPFAM" id="SSF47384">
    <property type="entry name" value="Homodimeric domain of signal transducing histidine kinase"/>
    <property type="match status" value="1"/>
</dbReference>
<dbReference type="SMART" id="SM00028">
    <property type="entry name" value="TPR"/>
    <property type="match status" value="6"/>
</dbReference>
<keyword evidence="6" id="KW-0808">Transferase</keyword>
<dbReference type="SMART" id="SM00387">
    <property type="entry name" value="HATPase_c"/>
    <property type="match status" value="1"/>
</dbReference>
<feature type="domain" description="Histidine kinase" evidence="16">
    <location>
        <begin position="397"/>
        <end position="613"/>
    </location>
</feature>
<feature type="transmembrane region" description="Helical" evidence="14">
    <location>
        <begin position="341"/>
        <end position="362"/>
    </location>
</feature>
<evidence type="ECO:0000259" key="16">
    <source>
        <dbReference type="PROSITE" id="PS50109"/>
    </source>
</evidence>
<keyword evidence="8 17" id="KW-0418">Kinase</keyword>
<keyword evidence="14" id="KW-1133">Transmembrane helix</keyword>
<dbReference type="Pfam" id="PF00512">
    <property type="entry name" value="HisKA"/>
    <property type="match status" value="1"/>
</dbReference>
<evidence type="ECO:0000256" key="7">
    <source>
        <dbReference type="ARBA" id="ARBA00022741"/>
    </source>
</evidence>
<dbReference type="PANTHER" id="PTHR43711:SF1">
    <property type="entry name" value="HISTIDINE KINASE 1"/>
    <property type="match status" value="1"/>
</dbReference>
<evidence type="ECO:0000256" key="13">
    <source>
        <dbReference type="SAM" id="Coils"/>
    </source>
</evidence>
<evidence type="ECO:0000256" key="12">
    <source>
        <dbReference type="PROSITE-ProRule" id="PRU00339"/>
    </source>
</evidence>
<dbReference type="EMBL" id="CP119311">
    <property type="protein sequence ID" value="WEK37574.1"/>
    <property type="molecule type" value="Genomic_DNA"/>
</dbReference>
<dbReference type="AlphaFoldDB" id="A0AAJ5WWN1"/>
<evidence type="ECO:0000313" key="17">
    <source>
        <dbReference type="EMBL" id="WEK37574.1"/>
    </source>
</evidence>
<dbReference type="GO" id="GO:0005886">
    <property type="term" value="C:plasma membrane"/>
    <property type="evidence" value="ECO:0007669"/>
    <property type="project" value="UniProtKB-SubCell"/>
</dbReference>
<sequence length="613" mass="69365">MVKYWLFTLALICSVASPVPAQVDTIYLKHLYDRCLDFSEDKRDSLKHYAAFIEAESAQLHFNKGDVLSLRLKGIYEELGNNYEAAIDYYLRSLDAARKLRAVEYEMSALSDLAILYANIKEPQKAKEFYLQCAELSALHGRVGSTVSTLNNLAVIYSQLNNFDSARILLQEALRIGKPYEGELDLSSTYNNLGNLYFKEHRLDEALAYFRRNFEVHTANRAPGDLWVDVLNLADVFIEKKQFDSAAFYAQRAMDLATSLLSKSKESETLAIMAKLAEYKGDYKTAYTHLKEWYALDTAIVNINTHETIAELQERFHAKEREAANKLLKEQVDKEAIRSKAITLLAIAFAIIGALVAVALIIKRRANKRLQATNQLIMQQNEKLAELNHEKNSLISIVSHDLNTPFATIQVWGHILQADEDRLSPDQKKALAKILQASDYGEGLISRILDVEKKDIGDHKMRLENIDLQIFTEEMIDNFRPLAAQKEIRLHAEAPHRSLYLLSDKHLVSRIVENLLSNAIKYTPRGKNVWVSVNDEQDAISIKVRDEGVGIEKEEMPFLFSKYSKISSQPTDGESSTGLGLSIVKRIVEEINGKISCESEPGKGSLFTVVLKK</sequence>
<keyword evidence="10" id="KW-0902">Two-component regulatory system</keyword>
<name>A0AAJ5WWN1_9BACT</name>
<dbReference type="InterPro" id="IPR005467">
    <property type="entry name" value="His_kinase_dom"/>
</dbReference>
<accession>A0AAJ5WWN1</accession>
<dbReference type="Gene3D" id="1.10.287.130">
    <property type="match status" value="1"/>
</dbReference>
<keyword evidence="9" id="KW-0067">ATP-binding</keyword>
<dbReference type="Proteomes" id="UP001220610">
    <property type="component" value="Chromosome"/>
</dbReference>
<dbReference type="PROSITE" id="PS50109">
    <property type="entry name" value="HIS_KIN"/>
    <property type="match status" value="1"/>
</dbReference>
<dbReference type="InterPro" id="IPR050736">
    <property type="entry name" value="Sensor_HK_Regulatory"/>
</dbReference>
<dbReference type="InterPro" id="IPR004358">
    <property type="entry name" value="Sig_transdc_His_kin-like_C"/>
</dbReference>
<comment type="catalytic activity">
    <reaction evidence="1">
        <text>ATP + protein L-histidine = ADP + protein N-phospho-L-histidine.</text>
        <dbReference type="EC" id="2.7.13.3"/>
    </reaction>
</comment>
<dbReference type="Pfam" id="PF13424">
    <property type="entry name" value="TPR_12"/>
    <property type="match status" value="2"/>
</dbReference>
<organism evidence="17 18">
    <name type="scientific">Candidatus Pseudobacter hemicellulosilyticus</name>
    <dbReference type="NCBI Taxonomy" id="3121375"/>
    <lineage>
        <taxon>Bacteria</taxon>
        <taxon>Pseudomonadati</taxon>
        <taxon>Bacteroidota</taxon>
        <taxon>Chitinophagia</taxon>
        <taxon>Chitinophagales</taxon>
        <taxon>Chitinophagaceae</taxon>
        <taxon>Pseudobacter</taxon>
    </lineage>
</organism>
<protein>
    <recommendedName>
        <fullName evidence="3">histidine kinase</fullName>
        <ecNumber evidence="3">2.7.13.3</ecNumber>
    </recommendedName>
</protein>
<evidence type="ECO:0000256" key="11">
    <source>
        <dbReference type="ARBA" id="ARBA00023136"/>
    </source>
</evidence>
<keyword evidence="5" id="KW-0597">Phosphoprotein</keyword>
<dbReference type="PROSITE" id="PS50005">
    <property type="entry name" value="TPR"/>
    <property type="match status" value="1"/>
</dbReference>
<evidence type="ECO:0000256" key="4">
    <source>
        <dbReference type="ARBA" id="ARBA00022475"/>
    </source>
</evidence>
<keyword evidence="14" id="KW-0812">Transmembrane</keyword>
<feature type="repeat" description="TPR" evidence="12">
    <location>
        <begin position="187"/>
        <end position="220"/>
    </location>
</feature>
<evidence type="ECO:0000256" key="2">
    <source>
        <dbReference type="ARBA" id="ARBA00004236"/>
    </source>
</evidence>
<evidence type="ECO:0000256" key="6">
    <source>
        <dbReference type="ARBA" id="ARBA00022679"/>
    </source>
</evidence>
<dbReference type="SUPFAM" id="SSF48452">
    <property type="entry name" value="TPR-like"/>
    <property type="match status" value="2"/>
</dbReference>
<evidence type="ECO:0000256" key="1">
    <source>
        <dbReference type="ARBA" id="ARBA00000085"/>
    </source>
</evidence>
<evidence type="ECO:0000256" key="3">
    <source>
        <dbReference type="ARBA" id="ARBA00012438"/>
    </source>
</evidence>
<dbReference type="EC" id="2.7.13.3" evidence="3"/>
<dbReference type="GO" id="GO:0005524">
    <property type="term" value="F:ATP binding"/>
    <property type="evidence" value="ECO:0007669"/>
    <property type="project" value="UniProtKB-KW"/>
</dbReference>
<keyword evidence="15" id="KW-0732">Signal</keyword>
<evidence type="ECO:0000256" key="14">
    <source>
        <dbReference type="SAM" id="Phobius"/>
    </source>
</evidence>
<comment type="subcellular location">
    <subcellularLocation>
        <location evidence="2">Cell membrane</location>
    </subcellularLocation>
</comment>
<evidence type="ECO:0000256" key="5">
    <source>
        <dbReference type="ARBA" id="ARBA00022553"/>
    </source>
</evidence>
<dbReference type="InterPro" id="IPR036097">
    <property type="entry name" value="HisK_dim/P_sf"/>
</dbReference>
<feature type="coiled-coil region" evidence="13">
    <location>
        <begin position="363"/>
        <end position="397"/>
    </location>
</feature>
<dbReference type="GO" id="GO:0000155">
    <property type="term" value="F:phosphorelay sensor kinase activity"/>
    <property type="evidence" value="ECO:0007669"/>
    <property type="project" value="InterPro"/>
</dbReference>
<keyword evidence="4" id="KW-1003">Cell membrane</keyword>
<evidence type="ECO:0000256" key="8">
    <source>
        <dbReference type="ARBA" id="ARBA00022777"/>
    </source>
</evidence>
<gene>
    <name evidence="17" type="ORF">P0Y53_08670</name>
</gene>
<reference evidence="17" key="1">
    <citation type="submission" date="2023-03" db="EMBL/GenBank/DDBJ databases">
        <title>Andean soil-derived lignocellulolytic bacterial consortium as a source of novel taxa and putative plastic-active enzymes.</title>
        <authorList>
            <person name="Diaz-Garcia L."/>
            <person name="Chuvochina M."/>
            <person name="Feuerriegel G."/>
            <person name="Bunk B."/>
            <person name="Sproer C."/>
            <person name="Streit W.R."/>
            <person name="Rodriguez L.M."/>
            <person name="Overmann J."/>
            <person name="Jimenez D.J."/>
        </authorList>
    </citation>
    <scope>NUCLEOTIDE SEQUENCE</scope>
    <source>
        <strain evidence="17">MAG 7</strain>
    </source>
</reference>
<keyword evidence="12" id="KW-0802">TPR repeat</keyword>
<dbReference type="InterPro" id="IPR019734">
    <property type="entry name" value="TPR_rpt"/>
</dbReference>
<evidence type="ECO:0000256" key="9">
    <source>
        <dbReference type="ARBA" id="ARBA00022840"/>
    </source>
</evidence>
<evidence type="ECO:0000256" key="15">
    <source>
        <dbReference type="SAM" id="SignalP"/>
    </source>
</evidence>
<dbReference type="CDD" id="cd00082">
    <property type="entry name" value="HisKA"/>
    <property type="match status" value="1"/>
</dbReference>
<proteinExistence type="predicted"/>
<evidence type="ECO:0000313" key="18">
    <source>
        <dbReference type="Proteomes" id="UP001220610"/>
    </source>
</evidence>
<dbReference type="SMART" id="SM00388">
    <property type="entry name" value="HisKA"/>
    <property type="match status" value="1"/>
</dbReference>